<evidence type="ECO:0000313" key="3">
    <source>
        <dbReference type="Proteomes" id="UP000297891"/>
    </source>
</evidence>
<feature type="transmembrane region" description="Helical" evidence="1">
    <location>
        <begin position="283"/>
        <end position="306"/>
    </location>
</feature>
<comment type="caution">
    <text evidence="2">The sequence shown here is derived from an EMBL/GenBank/DDBJ whole genome shotgun (WGS) entry which is preliminary data.</text>
</comment>
<sequence>MLQWILFISVSLVTILFLWMVTLPKSFFKKYKTIIFIIGLGIRVLFIFLPPIWEDDWSRYLWEGNLIRQGESPYEKVPFDSFQKTNLGDTETEILSQINHPDWTTIYSPFVLLFFALFSPGFSGFFLKLSYLVLETSSFLFFSKGRFSKSQLLYWLFPILIKEVYLNFHFEILILSLFWILFDSIRYKKIVFSSFLFGLVVHIKFFSLFYFVYLFKTISFKTWKGSWRKLVLPSLSFLFGFFIFYFIYYLLFPDTNDFGITNLIKFGSAFKFNQFYEPFWKTFGIIDLKTIPFFFLLAIMIGYILISFEKKNRLRKFSVISTRLDLFFLIGYLFLCLLPVYNPWYFLILLPFLVISKSARISPWILISIPQLSYLTSARLGLTFHYFYEIPDSILLLEAVISLICLTWHFRQIFILVYKISNISNIAPKGSIGYGNRN</sequence>
<reference evidence="2" key="1">
    <citation type="journal article" date="2019" name="PLoS Negl. Trop. Dis.">
        <title>Revisiting the worldwide diversity of Leptospira species in the environment.</title>
        <authorList>
            <person name="Vincent A.T."/>
            <person name="Schiettekatte O."/>
            <person name="Bourhy P."/>
            <person name="Veyrier F.J."/>
            <person name="Picardeau M."/>
        </authorList>
    </citation>
    <scope>NUCLEOTIDE SEQUENCE [LARGE SCALE GENOMIC DNA]</scope>
    <source>
        <strain evidence="2">201800277</strain>
    </source>
</reference>
<evidence type="ECO:0000313" key="2">
    <source>
        <dbReference type="EMBL" id="TGK95353.1"/>
    </source>
</evidence>
<feature type="transmembrane region" description="Helical" evidence="1">
    <location>
        <begin position="152"/>
        <end position="182"/>
    </location>
</feature>
<organism evidence="2 3">
    <name type="scientific">Leptospira brenneri</name>
    <dbReference type="NCBI Taxonomy" id="2023182"/>
    <lineage>
        <taxon>Bacteria</taxon>
        <taxon>Pseudomonadati</taxon>
        <taxon>Spirochaetota</taxon>
        <taxon>Spirochaetia</taxon>
        <taxon>Leptospirales</taxon>
        <taxon>Leptospiraceae</taxon>
        <taxon>Leptospira</taxon>
    </lineage>
</organism>
<dbReference type="Proteomes" id="UP000297891">
    <property type="component" value="Unassembled WGS sequence"/>
</dbReference>
<proteinExistence type="predicted"/>
<dbReference type="RefSeq" id="WP_100791574.1">
    <property type="nucleotide sequence ID" value="NZ_NPDQ01000007.1"/>
</dbReference>
<dbReference type="OrthoDB" id="3362857at2"/>
<evidence type="ECO:0008006" key="4">
    <source>
        <dbReference type="Google" id="ProtNLM"/>
    </source>
</evidence>
<keyword evidence="1" id="KW-0812">Transmembrane</keyword>
<name>A0A2M9XYJ3_9LEPT</name>
<feature type="transmembrane region" description="Helical" evidence="1">
    <location>
        <begin position="194"/>
        <end position="218"/>
    </location>
</feature>
<feature type="transmembrane region" description="Helical" evidence="1">
    <location>
        <begin position="230"/>
        <end position="251"/>
    </location>
</feature>
<feature type="transmembrane region" description="Helical" evidence="1">
    <location>
        <begin position="106"/>
        <end position="131"/>
    </location>
</feature>
<feature type="transmembrane region" description="Helical" evidence="1">
    <location>
        <begin position="394"/>
        <end position="418"/>
    </location>
</feature>
<feature type="transmembrane region" description="Helical" evidence="1">
    <location>
        <begin position="326"/>
        <end position="355"/>
    </location>
</feature>
<protein>
    <recommendedName>
        <fullName evidence="4">DUF2029 domain-containing protein</fullName>
    </recommendedName>
</protein>
<feature type="transmembrane region" description="Helical" evidence="1">
    <location>
        <begin position="34"/>
        <end position="53"/>
    </location>
</feature>
<dbReference type="AlphaFoldDB" id="A0A2M9XYJ3"/>
<feature type="transmembrane region" description="Helical" evidence="1">
    <location>
        <begin position="6"/>
        <end position="22"/>
    </location>
</feature>
<evidence type="ECO:0000256" key="1">
    <source>
        <dbReference type="SAM" id="Phobius"/>
    </source>
</evidence>
<gene>
    <name evidence="2" type="ORF">EHQ30_01565</name>
</gene>
<accession>A0A2M9XYJ3</accession>
<keyword evidence="3" id="KW-1185">Reference proteome</keyword>
<keyword evidence="1" id="KW-0472">Membrane</keyword>
<dbReference type="EMBL" id="RQFP01000001">
    <property type="protein sequence ID" value="TGK95353.1"/>
    <property type="molecule type" value="Genomic_DNA"/>
</dbReference>
<keyword evidence="1" id="KW-1133">Transmembrane helix</keyword>